<dbReference type="EMBL" id="CANHGI010000004">
    <property type="protein sequence ID" value="CAI5448975.1"/>
    <property type="molecule type" value="Genomic_DNA"/>
</dbReference>
<gene>
    <name evidence="2" type="ORF">CAMP_LOCUS11612</name>
</gene>
<accession>A0A9P1N2G6</accession>
<dbReference type="Proteomes" id="UP001152747">
    <property type="component" value="Unassembled WGS sequence"/>
</dbReference>
<feature type="region of interest" description="Disordered" evidence="1">
    <location>
        <begin position="110"/>
        <end position="130"/>
    </location>
</feature>
<evidence type="ECO:0000256" key="1">
    <source>
        <dbReference type="SAM" id="MobiDB-lite"/>
    </source>
</evidence>
<dbReference type="AlphaFoldDB" id="A0A9P1N2G6"/>
<keyword evidence="3" id="KW-1185">Reference proteome</keyword>
<evidence type="ECO:0000313" key="3">
    <source>
        <dbReference type="Proteomes" id="UP001152747"/>
    </source>
</evidence>
<organism evidence="2 3">
    <name type="scientific">Caenorhabditis angaria</name>
    <dbReference type="NCBI Taxonomy" id="860376"/>
    <lineage>
        <taxon>Eukaryota</taxon>
        <taxon>Metazoa</taxon>
        <taxon>Ecdysozoa</taxon>
        <taxon>Nematoda</taxon>
        <taxon>Chromadorea</taxon>
        <taxon>Rhabditida</taxon>
        <taxon>Rhabditina</taxon>
        <taxon>Rhabditomorpha</taxon>
        <taxon>Rhabditoidea</taxon>
        <taxon>Rhabditidae</taxon>
        <taxon>Peloderinae</taxon>
        <taxon>Caenorhabditis</taxon>
    </lineage>
</organism>
<proteinExistence type="predicted"/>
<evidence type="ECO:0008006" key="4">
    <source>
        <dbReference type="Google" id="ProtNLM"/>
    </source>
</evidence>
<evidence type="ECO:0000313" key="2">
    <source>
        <dbReference type="EMBL" id="CAI5448975.1"/>
    </source>
</evidence>
<reference evidence="2" key="1">
    <citation type="submission" date="2022-11" db="EMBL/GenBank/DDBJ databases">
        <authorList>
            <person name="Kikuchi T."/>
        </authorList>
    </citation>
    <scope>NUCLEOTIDE SEQUENCE</scope>
    <source>
        <strain evidence="2">PS1010</strain>
    </source>
</reference>
<protein>
    <recommendedName>
        <fullName evidence="4">Transcription factor CBF/NF-Y/archaeal histone domain-containing protein</fullName>
    </recommendedName>
</protein>
<comment type="caution">
    <text evidence="2">The sequence shown here is derived from an EMBL/GenBank/DDBJ whole genome shotgun (WGS) entry which is preliminary data.</text>
</comment>
<name>A0A9P1N2G6_9PELO</name>
<sequence length="130" mass="15119">MASTSQVPDQISLYEEQEDPDIVVPLDYIIQRTHVVLDDIPIDEESLYTLSKAVEFFTRYLMQVGSINKTSEITYDSIAEVINLSQITTLKDFFPRRQFYGHIAAKVAEAEVQEQQNQQQQEHNHEQRDE</sequence>